<dbReference type="GO" id="GO:0005506">
    <property type="term" value="F:iron ion binding"/>
    <property type="evidence" value="ECO:0007669"/>
    <property type="project" value="InterPro"/>
</dbReference>
<evidence type="ECO:0000256" key="8">
    <source>
        <dbReference type="ARBA" id="ARBA00023002"/>
    </source>
</evidence>
<dbReference type="GO" id="GO:0016132">
    <property type="term" value="P:brassinosteroid biosynthetic process"/>
    <property type="evidence" value="ECO:0007669"/>
    <property type="project" value="TreeGrafter"/>
</dbReference>
<evidence type="ECO:0000256" key="2">
    <source>
        <dbReference type="ARBA" id="ARBA00004167"/>
    </source>
</evidence>
<dbReference type="GO" id="GO:0016125">
    <property type="term" value="P:sterol metabolic process"/>
    <property type="evidence" value="ECO:0007669"/>
    <property type="project" value="TreeGrafter"/>
</dbReference>
<evidence type="ECO:0000256" key="9">
    <source>
        <dbReference type="ARBA" id="ARBA00023004"/>
    </source>
</evidence>
<evidence type="ECO:0000256" key="12">
    <source>
        <dbReference type="PIRSR" id="PIRSR602403-1"/>
    </source>
</evidence>
<keyword evidence="9 12" id="KW-0408">Iron</keyword>
<dbReference type="CDD" id="cd11043">
    <property type="entry name" value="CYP90-like"/>
    <property type="match status" value="3"/>
</dbReference>
<dbReference type="Proteomes" id="UP000657918">
    <property type="component" value="Chromosome 16"/>
</dbReference>
<feature type="binding site" description="axial binding residue" evidence="12">
    <location>
        <position position="418"/>
    </location>
    <ligand>
        <name>heme</name>
        <dbReference type="ChEBI" id="CHEBI:30413"/>
    </ligand>
    <ligandPart>
        <name>Fe</name>
        <dbReference type="ChEBI" id="CHEBI:18248"/>
    </ligandPart>
</feature>
<dbReference type="PROSITE" id="PS00086">
    <property type="entry name" value="CYTOCHROME_P450"/>
    <property type="match status" value="3"/>
</dbReference>
<evidence type="ECO:0000256" key="3">
    <source>
        <dbReference type="ARBA" id="ARBA00010617"/>
    </source>
</evidence>
<keyword evidence="6 12" id="KW-0479">Metal-binding</keyword>
<comment type="similarity">
    <text evidence="3">Belongs to the cytochrome P450 family.</text>
</comment>
<evidence type="ECO:0000256" key="7">
    <source>
        <dbReference type="ARBA" id="ARBA00022989"/>
    </source>
</evidence>
<keyword evidence="5 13" id="KW-0812">Transmembrane</keyword>
<feature type="transmembrane region" description="Helical" evidence="13">
    <location>
        <begin position="960"/>
        <end position="980"/>
    </location>
</feature>
<keyword evidence="11 13" id="KW-0472">Membrane</keyword>
<comment type="cofactor">
    <cofactor evidence="1 12">
        <name>heme</name>
        <dbReference type="ChEBI" id="CHEBI:30413"/>
    </cofactor>
</comment>
<dbReference type="PANTHER" id="PTHR24286">
    <property type="entry name" value="CYTOCHROME P450 26"/>
    <property type="match status" value="1"/>
</dbReference>
<keyword evidence="7 13" id="KW-1133">Transmembrane helix</keyword>
<accession>A0A835JCB6</accession>
<dbReference type="OrthoDB" id="810429at2759"/>
<dbReference type="GO" id="GO:0010268">
    <property type="term" value="P:brassinosteroid homeostasis"/>
    <property type="evidence" value="ECO:0007669"/>
    <property type="project" value="TreeGrafter"/>
</dbReference>
<sequence>MLGVGLVIVALFVIYYTYLLMKWKYPKINGVPVQLPPGSMGLPVIGETIQLLIPSYNSIDIHPFIRKRIQRYGPIFRTNLVGRPIIVSADPEVNKYIFSQEGHLVEMWYLDSFAKLFAFEGESKVTAIGRVHRYLRGITLNHFGGENLREKMLPQIEATVSSNLCKWSTQGAVEVKTAISRMIFNFTAKVAFGYDVENSKAEKIESLPNFIQSLMSFPLNIPGTTFHKCMKDKEKMSNMVRQIMKERFNSPDKRPGDFLDQAINDMASEKFLTEDFIAELAFGILFAAFESVSTTLTLALKFLSENPLVLEELTAENEAVLRKRENPDSQLTWEEYKTMTFTQSVVNETLRLMNIPPGLLRKALKDINVKGYTIPAGWTIMLVTPIVHLNPETYKDPLEFNPWRWKSFMPFGGGTRQCAGAEFSKLYMAAFLHVLVTKYRWSKVKGGRITRSPILLFPDGVHIKLTSKLYGIVRVQLILLMWTIGLLVVALAVIYYTHLIRQWRNPWIDGVLPPGSMGWPLIGETLQFIIPGRSLDIHPFVKKRMQKYGPIFKTSLLGKPTIISTDNEVNRYILQHEGTLVELWYLDSFAKFFALEGENRVSAIGEVHRYTRSIALKHFGVESLRESLLPKIENMINTNLAKWATQGPVDVKQAIAVMVFDFTAKEIVFGYDAENSKEKLSENYTRIADGFLSLPLKIPGTLFHKCMQDHKKMTKILKDTLIERVNDPSKRRGDFLDQAIDDLETKKFLTVDFIPQLIFGILFASYESISSTLTLAIKFLSENPQVVEKLTAEHETILKKRENPNSSLAWEEYRSLTFTQMVVNETLRISNPPPGIIRRALKDFQVKGYTIPSGWTVLLATPAVQLNPETFKDPLTFDPCRWKDLDQVTISKNFIPFGGGTRHCAGAEFSKLIMSTFLHVLVTKYRFTKVKGGYVSRNPVISFGDGIHIKEESSKKLSRMWTIGLAVVALVVVYYTHLIFKWRSSKIEGVLPPGSMGWPLIGETLQFIIPGKSLDLHPFVKKRMQKYGPIFKTSLVGRPIIVSTDYEMNKYILQHEGTLVELWYLDSFAKFFALEGETRVNAIGIVHKYLRSITLNHFGVESLKSSLLPKIEDMLHANLANWATQGPVDVKQVISVMVFNFTANKIFGYDAENSKEKLSENYTKILNSFISLPLNIPGTSFHKCMKDREKMLKMLKDTLMERLSDPSKRRGDFLDQAIDDMKTEKFLTEDFIPQLMFGILFASFESMSTTLTLTFKFLSENPRVVEELRVEHEAIVKKRENPNSRLTWEEYRSMTFTQMVVNETLRISNIPPGLFRKALKDFQFKGYTVPAGWTVMLVTPATQLNPETFKDPVTFNPWRWQDLDQVTISKNFMPFGGGTRQCAGAEYSKLVLSTFLHILVTKYSFTKVKGGDVSRTPIISFGDGIHIKFTARA</sequence>
<dbReference type="GO" id="GO:0016020">
    <property type="term" value="C:membrane"/>
    <property type="evidence" value="ECO:0007669"/>
    <property type="project" value="UniProtKB-SubCell"/>
</dbReference>
<keyword evidence="4 12" id="KW-0349">Heme</keyword>
<evidence type="ECO:0000256" key="5">
    <source>
        <dbReference type="ARBA" id="ARBA00022692"/>
    </source>
</evidence>
<dbReference type="PRINTS" id="PR00465">
    <property type="entry name" value="EP450IV"/>
</dbReference>
<dbReference type="InterPro" id="IPR002403">
    <property type="entry name" value="Cyt_P450_E_grp-IV"/>
</dbReference>
<keyword evidence="10" id="KW-0503">Monooxygenase</keyword>
<dbReference type="InterPro" id="IPR001128">
    <property type="entry name" value="Cyt_P450"/>
</dbReference>
<dbReference type="PANTHER" id="PTHR24286:SF369">
    <property type="entry name" value="CYTOCHROME P450"/>
    <property type="match status" value="1"/>
</dbReference>
<dbReference type="Gene3D" id="1.10.630.10">
    <property type="entry name" value="Cytochrome P450"/>
    <property type="match status" value="3"/>
</dbReference>
<evidence type="ECO:0000256" key="13">
    <source>
        <dbReference type="SAM" id="Phobius"/>
    </source>
</evidence>
<evidence type="ECO:0000256" key="4">
    <source>
        <dbReference type="ARBA" id="ARBA00022617"/>
    </source>
</evidence>
<dbReference type="FunFam" id="1.10.630.10:FF:000020">
    <property type="entry name" value="Cytochrome P450 family protein"/>
    <property type="match status" value="3"/>
</dbReference>
<comment type="caution">
    <text evidence="14">The sequence shown here is derived from an EMBL/GenBank/DDBJ whole genome shotgun (WGS) entry which is preliminary data.</text>
</comment>
<evidence type="ECO:0000256" key="6">
    <source>
        <dbReference type="ARBA" id="ARBA00022723"/>
    </source>
</evidence>
<proteinExistence type="inferred from homology"/>
<evidence type="ECO:0000313" key="14">
    <source>
        <dbReference type="EMBL" id="KAF9665744.1"/>
    </source>
</evidence>
<dbReference type="InterPro" id="IPR017972">
    <property type="entry name" value="Cyt_P450_CS"/>
</dbReference>
<evidence type="ECO:0000256" key="11">
    <source>
        <dbReference type="ARBA" id="ARBA00023136"/>
    </source>
</evidence>
<dbReference type="GO" id="GO:0016705">
    <property type="term" value="F:oxidoreductase activity, acting on paired donors, with incorporation or reduction of molecular oxygen"/>
    <property type="evidence" value="ECO:0007669"/>
    <property type="project" value="InterPro"/>
</dbReference>
<feature type="transmembrane region" description="Helical" evidence="13">
    <location>
        <begin position="477"/>
        <end position="497"/>
    </location>
</feature>
<name>A0A835JCB6_9ROSI</name>
<gene>
    <name evidence="14" type="ORF">SADUNF_Sadunf16G0155600</name>
</gene>
<evidence type="ECO:0000313" key="15">
    <source>
        <dbReference type="Proteomes" id="UP000657918"/>
    </source>
</evidence>
<protein>
    <recommendedName>
        <fullName evidence="16">Cytochrome P450</fullName>
    </recommendedName>
</protein>
<dbReference type="InterPro" id="IPR036396">
    <property type="entry name" value="Cyt_P450_sf"/>
</dbReference>
<comment type="subcellular location">
    <subcellularLocation>
        <location evidence="2">Membrane</location>
        <topology evidence="2">Single-pass membrane protein</topology>
    </subcellularLocation>
</comment>
<dbReference type="GO" id="GO:0020037">
    <property type="term" value="F:heme binding"/>
    <property type="evidence" value="ECO:0007669"/>
    <property type="project" value="InterPro"/>
</dbReference>
<organism evidence="14 15">
    <name type="scientific">Salix dunnii</name>
    <dbReference type="NCBI Taxonomy" id="1413687"/>
    <lineage>
        <taxon>Eukaryota</taxon>
        <taxon>Viridiplantae</taxon>
        <taxon>Streptophyta</taxon>
        <taxon>Embryophyta</taxon>
        <taxon>Tracheophyta</taxon>
        <taxon>Spermatophyta</taxon>
        <taxon>Magnoliopsida</taxon>
        <taxon>eudicotyledons</taxon>
        <taxon>Gunneridae</taxon>
        <taxon>Pentapetalae</taxon>
        <taxon>rosids</taxon>
        <taxon>fabids</taxon>
        <taxon>Malpighiales</taxon>
        <taxon>Salicaceae</taxon>
        <taxon>Saliceae</taxon>
        <taxon>Salix</taxon>
    </lineage>
</organism>
<evidence type="ECO:0008006" key="16">
    <source>
        <dbReference type="Google" id="ProtNLM"/>
    </source>
</evidence>
<feature type="transmembrane region" description="Helical" evidence="13">
    <location>
        <begin position="6"/>
        <end position="21"/>
    </location>
</feature>
<dbReference type="EMBL" id="JADGMS010000016">
    <property type="protein sequence ID" value="KAF9665744.1"/>
    <property type="molecule type" value="Genomic_DNA"/>
</dbReference>
<evidence type="ECO:0000256" key="1">
    <source>
        <dbReference type="ARBA" id="ARBA00001971"/>
    </source>
</evidence>
<dbReference type="Pfam" id="PF00067">
    <property type="entry name" value="p450"/>
    <property type="match status" value="3"/>
</dbReference>
<dbReference type="GO" id="GO:0004497">
    <property type="term" value="F:monooxygenase activity"/>
    <property type="evidence" value="ECO:0007669"/>
    <property type="project" value="UniProtKB-KW"/>
</dbReference>
<dbReference type="PRINTS" id="PR00385">
    <property type="entry name" value="P450"/>
</dbReference>
<keyword evidence="15" id="KW-1185">Reference proteome</keyword>
<keyword evidence="8" id="KW-0560">Oxidoreductase</keyword>
<reference evidence="14 15" key="1">
    <citation type="submission" date="2020-10" db="EMBL/GenBank/DDBJ databases">
        <title>Plant Genome Project.</title>
        <authorList>
            <person name="Zhang R.-G."/>
        </authorList>
    </citation>
    <scope>NUCLEOTIDE SEQUENCE [LARGE SCALE GENOMIC DNA]</scope>
    <source>
        <strain evidence="14">FAFU-HL-1</strain>
        <tissue evidence="14">Leaf</tissue>
    </source>
</reference>
<evidence type="ECO:0000256" key="10">
    <source>
        <dbReference type="ARBA" id="ARBA00023033"/>
    </source>
</evidence>
<dbReference type="SUPFAM" id="SSF48264">
    <property type="entry name" value="Cytochrome P450"/>
    <property type="match status" value="3"/>
</dbReference>